<organism evidence="10">
    <name type="scientific">hydrocarbon metagenome</name>
    <dbReference type="NCBI Taxonomy" id="938273"/>
    <lineage>
        <taxon>unclassified sequences</taxon>
        <taxon>metagenomes</taxon>
        <taxon>ecological metagenomes</taxon>
    </lineage>
</organism>
<dbReference type="CDD" id="cd05388">
    <property type="entry name" value="CobB_N"/>
    <property type="match status" value="1"/>
</dbReference>
<evidence type="ECO:0000259" key="8">
    <source>
        <dbReference type="Pfam" id="PF01656"/>
    </source>
</evidence>
<dbReference type="InterPro" id="IPR011698">
    <property type="entry name" value="GATase_3"/>
</dbReference>
<name>A0A0W8F9X6_9ZZZZ</name>
<keyword evidence="5" id="KW-0460">Magnesium</keyword>
<dbReference type="NCBIfam" id="NF002204">
    <property type="entry name" value="PRK01077.1"/>
    <property type="match status" value="1"/>
</dbReference>
<feature type="domain" description="CobB/CobQ-like glutamine amidotransferase" evidence="9">
    <location>
        <begin position="275"/>
        <end position="461"/>
    </location>
</feature>
<dbReference type="Pfam" id="PF07685">
    <property type="entry name" value="GATase_3"/>
    <property type="match status" value="1"/>
</dbReference>
<evidence type="ECO:0000256" key="2">
    <source>
        <dbReference type="ARBA" id="ARBA00022598"/>
    </source>
</evidence>
<keyword evidence="3" id="KW-0547">Nucleotide-binding</keyword>
<dbReference type="Gene3D" id="3.40.50.880">
    <property type="match status" value="1"/>
</dbReference>
<feature type="domain" description="CobQ/CobB/MinD/ParA nucleotide binding" evidence="8">
    <location>
        <begin position="37"/>
        <end position="217"/>
    </location>
</feature>
<feature type="region of interest" description="Disordered" evidence="7">
    <location>
        <begin position="1"/>
        <end position="27"/>
    </location>
</feature>
<dbReference type="InterPro" id="IPR004484">
    <property type="entry name" value="CbiA/CobB_synth"/>
</dbReference>
<dbReference type="GO" id="GO:0042242">
    <property type="term" value="F:cobyrinic acid a,c-diamide synthase activity"/>
    <property type="evidence" value="ECO:0007669"/>
    <property type="project" value="InterPro"/>
</dbReference>
<dbReference type="PANTHER" id="PTHR43873">
    <property type="entry name" value="COBYRINATE A,C-DIAMIDE SYNTHASE"/>
    <property type="match status" value="1"/>
</dbReference>
<dbReference type="CDD" id="cd03130">
    <property type="entry name" value="GATase1_CobB"/>
    <property type="match status" value="1"/>
</dbReference>
<evidence type="ECO:0000256" key="1">
    <source>
        <dbReference type="ARBA" id="ARBA00001946"/>
    </source>
</evidence>
<dbReference type="Gene3D" id="3.40.50.300">
    <property type="entry name" value="P-loop containing nucleotide triphosphate hydrolases"/>
    <property type="match status" value="2"/>
</dbReference>
<protein>
    <submittedName>
        <fullName evidence="10">Cobyrinic acid a,c-diamide synthase</fullName>
    </submittedName>
</protein>
<keyword evidence="6" id="KW-0315">Glutamine amidotransferase</keyword>
<evidence type="ECO:0000256" key="5">
    <source>
        <dbReference type="ARBA" id="ARBA00022842"/>
    </source>
</evidence>
<comment type="caution">
    <text evidence="10">The sequence shown here is derived from an EMBL/GenBank/DDBJ whole genome shotgun (WGS) entry which is preliminary data.</text>
</comment>
<dbReference type="NCBIfam" id="TIGR00379">
    <property type="entry name" value="cobB"/>
    <property type="match status" value="1"/>
</dbReference>
<comment type="cofactor">
    <cofactor evidence="1">
        <name>Mg(2+)</name>
        <dbReference type="ChEBI" id="CHEBI:18420"/>
    </cofactor>
</comment>
<reference evidence="10" key="1">
    <citation type="journal article" date="2015" name="Proc. Natl. Acad. Sci. U.S.A.">
        <title>Networks of energetic and metabolic interactions define dynamics in microbial communities.</title>
        <authorList>
            <person name="Embree M."/>
            <person name="Liu J.K."/>
            <person name="Al-Bassam M.M."/>
            <person name="Zengler K."/>
        </authorList>
    </citation>
    <scope>NUCLEOTIDE SEQUENCE</scope>
</reference>
<dbReference type="InterPro" id="IPR029062">
    <property type="entry name" value="Class_I_gatase-like"/>
</dbReference>
<dbReference type="HAMAP" id="MF_00027">
    <property type="entry name" value="CobB_CbiA"/>
    <property type="match status" value="1"/>
</dbReference>
<evidence type="ECO:0000256" key="6">
    <source>
        <dbReference type="ARBA" id="ARBA00022962"/>
    </source>
</evidence>
<dbReference type="InterPro" id="IPR027417">
    <property type="entry name" value="P-loop_NTPase"/>
</dbReference>
<accession>A0A0W8F9X6</accession>
<gene>
    <name evidence="10" type="ORF">ASZ90_012598</name>
</gene>
<dbReference type="SUPFAM" id="SSF52317">
    <property type="entry name" value="Class I glutamine amidotransferase-like"/>
    <property type="match status" value="1"/>
</dbReference>
<sequence>MEGSLERSLERSSESSIERSHDSSIEGSLKGSIPAVLIAGTHSGVGKTTITLGLMAALRARGLVVQPYKVGPDFIDPSHHTAICGRPSFNLDPFMMSEEGVRRSFFSAIEGADVAVVEGVMGLFDGMDGTEVGSTAQVAKILDIPVLLVINVHGMSRSAAAMELGFASYDPGVRLAGTILNRVGSKRHLDMLKSCLAKPVFGALPRDKEMEMKSRHLGLVMGFEKDHDPEILATFLEENADIDMILTLPGQARTPAISASIELAGAKADGNGSVRIGVARDRAFCFYYHENLLELERHGADLVYFSPLEDQLPDVEGLYIGGGYPELYASQLERAPARKQIKKASEDGMPIYGECGGLMYLGAALESEAGSFKMAGALPCTTFMEKRLMALGYVKAEVSERNPLADVGRSLRGHEFHYSRCICDRDARYCLKLSRGKGIADGRDGLVENNTMAGYLHTHFYSVSGNKFIESCRAYRRS</sequence>
<evidence type="ECO:0000256" key="4">
    <source>
        <dbReference type="ARBA" id="ARBA00022840"/>
    </source>
</evidence>
<evidence type="ECO:0000256" key="3">
    <source>
        <dbReference type="ARBA" id="ARBA00022741"/>
    </source>
</evidence>
<evidence type="ECO:0000256" key="7">
    <source>
        <dbReference type="SAM" id="MobiDB-lite"/>
    </source>
</evidence>
<dbReference type="PROSITE" id="PS51274">
    <property type="entry name" value="GATASE_COBBQ"/>
    <property type="match status" value="1"/>
</dbReference>
<evidence type="ECO:0000259" key="9">
    <source>
        <dbReference type="Pfam" id="PF07685"/>
    </source>
</evidence>
<dbReference type="Pfam" id="PF01656">
    <property type="entry name" value="CbiA"/>
    <property type="match status" value="1"/>
</dbReference>
<evidence type="ECO:0000313" key="10">
    <source>
        <dbReference type="EMBL" id="KUG17673.1"/>
    </source>
</evidence>
<dbReference type="InterPro" id="IPR002586">
    <property type="entry name" value="CobQ/CobB/MinD/ParA_Nub-bd_dom"/>
</dbReference>
<dbReference type="GO" id="GO:0005524">
    <property type="term" value="F:ATP binding"/>
    <property type="evidence" value="ECO:0007669"/>
    <property type="project" value="UniProtKB-KW"/>
</dbReference>
<dbReference type="SUPFAM" id="SSF52540">
    <property type="entry name" value="P-loop containing nucleoside triphosphate hydrolases"/>
    <property type="match status" value="1"/>
</dbReference>
<dbReference type="PANTHER" id="PTHR43873:SF1">
    <property type="entry name" value="COBYRINATE A,C-DIAMIDE SYNTHASE"/>
    <property type="match status" value="1"/>
</dbReference>
<feature type="compositionally biased region" description="Basic and acidic residues" evidence="7">
    <location>
        <begin position="1"/>
        <end position="24"/>
    </location>
</feature>
<dbReference type="EMBL" id="LNQE01001425">
    <property type="protein sequence ID" value="KUG17673.1"/>
    <property type="molecule type" value="Genomic_DNA"/>
</dbReference>
<proteinExistence type="inferred from homology"/>
<keyword evidence="4" id="KW-0067">ATP-binding</keyword>
<keyword evidence="2" id="KW-0436">Ligase</keyword>
<dbReference type="AlphaFoldDB" id="A0A0W8F9X6"/>